<dbReference type="EMBL" id="WNKQ01000003">
    <property type="protein sequence ID" value="KAF5852434.1"/>
    <property type="molecule type" value="Genomic_DNA"/>
</dbReference>
<feature type="compositionally biased region" description="Low complexity" evidence="1">
    <location>
        <begin position="15"/>
        <end position="24"/>
    </location>
</feature>
<reference evidence="2" key="1">
    <citation type="submission" date="2019-11" db="EMBL/GenBank/DDBJ databases">
        <title>Bipolaris sorokiniana Genome sequencing.</title>
        <authorList>
            <person name="Wang H."/>
        </authorList>
    </citation>
    <scope>NUCLEOTIDE SEQUENCE</scope>
</reference>
<proteinExistence type="predicted"/>
<evidence type="ECO:0000313" key="3">
    <source>
        <dbReference type="Proteomes" id="UP000624244"/>
    </source>
</evidence>
<organism evidence="2 3">
    <name type="scientific">Cochliobolus sativus</name>
    <name type="common">Common root rot and spot blotch fungus</name>
    <name type="synonym">Bipolaris sorokiniana</name>
    <dbReference type="NCBI Taxonomy" id="45130"/>
    <lineage>
        <taxon>Eukaryota</taxon>
        <taxon>Fungi</taxon>
        <taxon>Dikarya</taxon>
        <taxon>Ascomycota</taxon>
        <taxon>Pezizomycotina</taxon>
        <taxon>Dothideomycetes</taxon>
        <taxon>Pleosporomycetidae</taxon>
        <taxon>Pleosporales</taxon>
        <taxon>Pleosporineae</taxon>
        <taxon>Pleosporaceae</taxon>
        <taxon>Bipolaris</taxon>
    </lineage>
</organism>
<comment type="caution">
    <text evidence="2">The sequence shown here is derived from an EMBL/GenBank/DDBJ whole genome shotgun (WGS) entry which is preliminary data.</text>
</comment>
<dbReference type="AlphaFoldDB" id="A0A8H6DYB6"/>
<accession>A0A8H6DYB6</accession>
<sequence length="259" mass="29934">MAMSQAYLASRHEVTSPPSLTQQPLTPPSTDEKLFLIARRVFELCKRIRAGENTNQGLDVAFELNEPEYNYLEKKLKQEDGLWDYIQDKIRFYYHDSTHTIVIRMPLEIHERFIDKVEDGIRAEIKRIALGSRKLADFARKVNPSRSAEIGFEDSKSKYHPDASFRHDSIRYPGLVIEVAYSPKKTLLNKLADDYLVDSNCNIRVVICFKLPYPKTLCKATLSVWRPKIFETSNGSELKSVEEVKDQLLASSEKRFMVQ</sequence>
<dbReference type="Proteomes" id="UP000624244">
    <property type="component" value="Unassembled WGS sequence"/>
</dbReference>
<protein>
    <submittedName>
        <fullName evidence="2">Uncharacterized protein</fullName>
    </submittedName>
</protein>
<evidence type="ECO:0000313" key="2">
    <source>
        <dbReference type="EMBL" id="KAF5852434.1"/>
    </source>
</evidence>
<name>A0A8H6DYB6_COCSA</name>
<evidence type="ECO:0000256" key="1">
    <source>
        <dbReference type="SAM" id="MobiDB-lite"/>
    </source>
</evidence>
<gene>
    <name evidence="2" type="ORF">GGP41_007841</name>
</gene>
<feature type="region of interest" description="Disordered" evidence="1">
    <location>
        <begin position="8"/>
        <end position="28"/>
    </location>
</feature>